<dbReference type="InterPro" id="IPR011990">
    <property type="entry name" value="TPR-like_helical_dom_sf"/>
</dbReference>
<dbReference type="EMBL" id="FOJG01000001">
    <property type="protein sequence ID" value="SEV99863.1"/>
    <property type="molecule type" value="Genomic_DNA"/>
</dbReference>
<dbReference type="Gene3D" id="1.25.40.10">
    <property type="entry name" value="Tetratricopeptide repeat domain"/>
    <property type="match status" value="1"/>
</dbReference>
<name>A0A1I0NEL9_9BACT</name>
<keyword evidence="1" id="KW-0732">Signal</keyword>
<evidence type="ECO:0008006" key="4">
    <source>
        <dbReference type="Google" id="ProtNLM"/>
    </source>
</evidence>
<gene>
    <name evidence="2" type="ORF">SAMN04488122_0133</name>
</gene>
<sequence length="216" mass="23831">MKRFFLAFLLTGTMATAAMAQSAQYTDAMTKQTSDLDSSSTFNPDALQQKGNTFERIADAEKSQWLPYYYAAYTQVMQALMLKDKSQVDPIADRSEANLDKAEALSPKNSEIACIRSLIATARLTVDPMTRGQKYGADAAAQLQQAKALNPENPRVYMLQGQSLLYTPEQFGGSKSQAKTTLELALAKFAAFKPESTIAPHWGEGYTRMMLQASQK</sequence>
<dbReference type="Proteomes" id="UP000199310">
    <property type="component" value="Unassembled WGS sequence"/>
</dbReference>
<protein>
    <recommendedName>
        <fullName evidence="4">Tetratricopeptide repeat-containing protein</fullName>
    </recommendedName>
</protein>
<organism evidence="2 3">
    <name type="scientific">Chitinophaga arvensicola</name>
    <dbReference type="NCBI Taxonomy" id="29529"/>
    <lineage>
        <taxon>Bacteria</taxon>
        <taxon>Pseudomonadati</taxon>
        <taxon>Bacteroidota</taxon>
        <taxon>Chitinophagia</taxon>
        <taxon>Chitinophagales</taxon>
        <taxon>Chitinophagaceae</taxon>
        <taxon>Chitinophaga</taxon>
    </lineage>
</organism>
<feature type="chain" id="PRO_5011577397" description="Tetratricopeptide repeat-containing protein" evidence="1">
    <location>
        <begin position="21"/>
        <end position="216"/>
    </location>
</feature>
<evidence type="ECO:0000313" key="3">
    <source>
        <dbReference type="Proteomes" id="UP000199310"/>
    </source>
</evidence>
<dbReference type="RefSeq" id="WP_089889173.1">
    <property type="nucleotide sequence ID" value="NZ_FOJG01000001.1"/>
</dbReference>
<reference evidence="3" key="1">
    <citation type="submission" date="2016-10" db="EMBL/GenBank/DDBJ databases">
        <authorList>
            <person name="Varghese N."/>
            <person name="Submissions S."/>
        </authorList>
    </citation>
    <scope>NUCLEOTIDE SEQUENCE [LARGE SCALE GENOMIC DNA]</scope>
    <source>
        <strain evidence="3">DSM 3695</strain>
    </source>
</reference>
<accession>A0A1I0NEL9</accession>
<dbReference type="OrthoDB" id="1150971at2"/>
<evidence type="ECO:0000313" key="2">
    <source>
        <dbReference type="EMBL" id="SEV99863.1"/>
    </source>
</evidence>
<proteinExistence type="predicted"/>
<evidence type="ECO:0000256" key="1">
    <source>
        <dbReference type="SAM" id="SignalP"/>
    </source>
</evidence>
<dbReference type="STRING" id="29529.SAMN04488122_0133"/>
<dbReference type="AlphaFoldDB" id="A0A1I0NEL9"/>
<keyword evidence="3" id="KW-1185">Reference proteome</keyword>
<feature type="signal peptide" evidence="1">
    <location>
        <begin position="1"/>
        <end position="20"/>
    </location>
</feature>